<gene>
    <name evidence="4" type="ORF">MAGMO_0054</name>
</gene>
<dbReference type="PANTHER" id="PTHR33746:SF4">
    <property type="entry name" value="RUBRERYTHRIN"/>
    <property type="match status" value="1"/>
</dbReference>
<dbReference type="PROSITE" id="PS50905">
    <property type="entry name" value="FERRITIN_LIKE"/>
    <property type="match status" value="1"/>
</dbReference>
<feature type="domain" description="Ferritin-like diiron" evidence="3">
    <location>
        <begin position="1"/>
        <end position="127"/>
    </location>
</feature>
<name>A0A1S7LBY4_MAGMO</name>
<keyword evidence="1" id="KW-0813">Transport</keyword>
<dbReference type="SUPFAM" id="SSF57802">
    <property type="entry name" value="Rubredoxin-like"/>
    <property type="match status" value="1"/>
</dbReference>
<dbReference type="InterPro" id="IPR009040">
    <property type="entry name" value="Ferritin-like_diiron"/>
</dbReference>
<evidence type="ECO:0000256" key="2">
    <source>
        <dbReference type="ARBA" id="ARBA00022982"/>
    </source>
</evidence>
<dbReference type="GO" id="GO:0046872">
    <property type="term" value="F:metal ion binding"/>
    <property type="evidence" value="ECO:0007669"/>
    <property type="project" value="InterPro"/>
</dbReference>
<dbReference type="Gene3D" id="1.20.1260.10">
    <property type="match status" value="1"/>
</dbReference>
<organism evidence="4">
    <name type="scientific">Magnetococcus massalia (strain MO-1)</name>
    <dbReference type="NCBI Taxonomy" id="451514"/>
    <lineage>
        <taxon>Bacteria</taxon>
        <taxon>Pseudomonadati</taxon>
        <taxon>Pseudomonadota</taxon>
        <taxon>Magnetococcia</taxon>
        <taxon>Magnetococcales</taxon>
        <taxon>Magnetococcaceae</taxon>
        <taxon>Magnetococcus</taxon>
    </lineage>
</organism>
<dbReference type="InterPro" id="IPR003251">
    <property type="entry name" value="Rr_diiron-bd_dom"/>
</dbReference>
<dbReference type="CDD" id="cd01041">
    <property type="entry name" value="Rubrerythrin"/>
    <property type="match status" value="1"/>
</dbReference>
<reference evidence="4" key="1">
    <citation type="submission" date="2015-04" db="EMBL/GenBank/DDBJ databases">
        <authorList>
            <person name="Syromyatnikov M.Y."/>
            <person name="Popov V.N."/>
        </authorList>
    </citation>
    <scope>NUCLEOTIDE SEQUENCE</scope>
    <source>
        <strain evidence="4">MO-1</strain>
    </source>
</reference>
<proteinExistence type="predicted"/>
<dbReference type="InterPro" id="IPR012347">
    <property type="entry name" value="Ferritin-like"/>
</dbReference>
<dbReference type="InterPro" id="IPR048574">
    <property type="entry name" value="RUBY_RBDX"/>
</dbReference>
<dbReference type="SUPFAM" id="SSF47240">
    <property type="entry name" value="Ferritin-like"/>
    <property type="match status" value="1"/>
</dbReference>
<dbReference type="AlphaFoldDB" id="A0A1S7LBY4"/>
<dbReference type="GO" id="GO:0016491">
    <property type="term" value="F:oxidoreductase activity"/>
    <property type="evidence" value="ECO:0007669"/>
    <property type="project" value="InterPro"/>
</dbReference>
<dbReference type="InterPro" id="IPR009078">
    <property type="entry name" value="Ferritin-like_SF"/>
</dbReference>
<evidence type="ECO:0000256" key="1">
    <source>
        <dbReference type="ARBA" id="ARBA00022448"/>
    </source>
</evidence>
<accession>A0A1S7LBY4</accession>
<dbReference type="Pfam" id="PF21349">
    <property type="entry name" value="RUBY_RBDX"/>
    <property type="match status" value="1"/>
</dbReference>
<evidence type="ECO:0000259" key="3">
    <source>
        <dbReference type="PROSITE" id="PS50905"/>
    </source>
</evidence>
<protein>
    <submittedName>
        <fullName evidence="4">Rubrerythrin</fullName>
    </submittedName>
</protein>
<dbReference type="InterPro" id="IPR052753">
    <property type="entry name" value="Rbr2/Nigerythrin"/>
</dbReference>
<sequence length="167" mass="18076">MGTTENLKAAFTGESEANRKYLAFATKAESEGFGQVAKLFRAVAEAETIHAHAHLRVLEGVKDTATNLAAAMEGEDYEFNVMYPEFIATAQAEGNKKAVRSMTHAMEVEKIHHDLFQQALAAVKGGSDLDGELDIYVCPVCGHTEIGKAPDNCPICNVKGERYLTIG</sequence>
<evidence type="ECO:0000313" key="4">
    <source>
        <dbReference type="EMBL" id="CRH04270.1"/>
    </source>
</evidence>
<dbReference type="Pfam" id="PF02915">
    <property type="entry name" value="Rubrerythrin"/>
    <property type="match status" value="1"/>
</dbReference>
<keyword evidence="2" id="KW-0249">Electron transport</keyword>
<dbReference type="PANTHER" id="PTHR33746">
    <property type="entry name" value="RUBRERYTHRIN"/>
    <property type="match status" value="1"/>
</dbReference>
<dbReference type="EMBL" id="LO017727">
    <property type="protein sequence ID" value="CRH04270.1"/>
    <property type="molecule type" value="Genomic_DNA"/>
</dbReference>
<dbReference type="CDD" id="cd00729">
    <property type="entry name" value="rubredoxin_SM"/>
    <property type="match status" value="1"/>
</dbReference>
<dbReference type="Gene3D" id="2.20.28.10">
    <property type="match status" value="1"/>
</dbReference>